<dbReference type="EMBL" id="JYDV01000037">
    <property type="protein sequence ID" value="KRZ39202.1"/>
    <property type="molecule type" value="Genomic_DNA"/>
</dbReference>
<dbReference type="Proteomes" id="UP000054805">
    <property type="component" value="Unassembled WGS sequence"/>
</dbReference>
<dbReference type="Proteomes" id="UP000054826">
    <property type="component" value="Unassembled WGS sequence"/>
</dbReference>
<dbReference type="AlphaFoldDB" id="A0A0V1JW45"/>
<evidence type="ECO:0000313" key="2">
    <source>
        <dbReference type="EMBL" id="KRZ30301.1"/>
    </source>
</evidence>
<organism evidence="3 5">
    <name type="scientific">Trichinella pseudospiralis</name>
    <name type="common">Parasitic roundworm</name>
    <dbReference type="NCBI Taxonomy" id="6337"/>
    <lineage>
        <taxon>Eukaryota</taxon>
        <taxon>Metazoa</taxon>
        <taxon>Ecdysozoa</taxon>
        <taxon>Nematoda</taxon>
        <taxon>Enoplea</taxon>
        <taxon>Dorylaimia</taxon>
        <taxon>Trichinellida</taxon>
        <taxon>Trichinellidae</taxon>
        <taxon>Trichinella</taxon>
    </lineage>
</organism>
<comment type="caution">
    <text evidence="3">The sequence shown here is derived from an EMBL/GenBank/DDBJ whole genome shotgun (WGS) entry which is preliminary data.</text>
</comment>
<feature type="non-terminal residue" evidence="3">
    <location>
        <position position="1"/>
    </location>
</feature>
<evidence type="ECO:0000313" key="3">
    <source>
        <dbReference type="EMBL" id="KRZ39202.1"/>
    </source>
</evidence>
<name>A0A0V1JW45_TRIPS</name>
<keyword evidence="4" id="KW-1185">Reference proteome</keyword>
<dbReference type="EMBL" id="JYDS01000179">
    <property type="protein sequence ID" value="KRZ22223.1"/>
    <property type="molecule type" value="Genomic_DNA"/>
</dbReference>
<dbReference type="EMBL" id="JYDV01000130">
    <property type="protein sequence ID" value="KRZ30301.1"/>
    <property type="molecule type" value="Genomic_DNA"/>
</dbReference>
<proteinExistence type="predicted"/>
<evidence type="ECO:0000313" key="4">
    <source>
        <dbReference type="Proteomes" id="UP000054805"/>
    </source>
</evidence>
<accession>A0A0V1JW45</accession>
<evidence type="ECO:0000313" key="5">
    <source>
        <dbReference type="Proteomes" id="UP000054826"/>
    </source>
</evidence>
<evidence type="ECO:0000313" key="1">
    <source>
        <dbReference type="EMBL" id="KRZ22223.1"/>
    </source>
</evidence>
<gene>
    <name evidence="1" type="ORF">T4B_5131</name>
    <name evidence="2" type="ORF">T4C_13357</name>
    <name evidence="3" type="ORF">T4C_2068</name>
</gene>
<protein>
    <submittedName>
        <fullName evidence="3">Uncharacterized protein</fullName>
    </submittedName>
</protein>
<reference evidence="4 5" key="1">
    <citation type="submission" date="2015-01" db="EMBL/GenBank/DDBJ databases">
        <title>Evolution of Trichinella species and genotypes.</title>
        <authorList>
            <person name="Korhonen P.K."/>
            <person name="Edoardo P."/>
            <person name="Giuseppe L.R."/>
            <person name="Gasser R.B."/>
        </authorList>
    </citation>
    <scope>NUCLEOTIDE SEQUENCE [LARGE SCALE GENOMIC DNA]</scope>
    <source>
        <strain evidence="3">ISS176</strain>
        <strain evidence="1">ISS588</strain>
    </source>
</reference>
<sequence length="47" mass="5804">LQFYWIYAYGDTKRNEKWSQFTSCHKYEMLTSKQFSDFSVTDFFKLS</sequence>